<keyword evidence="4" id="KW-1185">Reference proteome</keyword>
<dbReference type="OrthoDB" id="311910at2759"/>
<proteinExistence type="predicted"/>
<feature type="region of interest" description="Disordered" evidence="2">
    <location>
        <begin position="1"/>
        <end position="41"/>
    </location>
</feature>
<evidence type="ECO:0000256" key="2">
    <source>
        <dbReference type="SAM" id="MobiDB-lite"/>
    </source>
</evidence>
<keyword evidence="1" id="KW-0175">Coiled coil</keyword>
<dbReference type="EMBL" id="CAJJDP010000005">
    <property type="protein sequence ID" value="CAD8134984.1"/>
    <property type="molecule type" value="Genomic_DNA"/>
</dbReference>
<sequence length="79" mass="8966">MGNSKPQVIEQPKPIEPVVVGKPNPPENNIDDPIKKGDPELDPMEQQVQTVFDELMQSINELDKDIEEMIKELREGSQQ</sequence>
<reference evidence="3" key="1">
    <citation type="submission" date="2021-01" db="EMBL/GenBank/DDBJ databases">
        <authorList>
            <consortium name="Genoscope - CEA"/>
            <person name="William W."/>
        </authorList>
    </citation>
    <scope>NUCLEOTIDE SEQUENCE</scope>
</reference>
<organism evidence="3 4">
    <name type="scientific">Paramecium octaurelia</name>
    <dbReference type="NCBI Taxonomy" id="43137"/>
    <lineage>
        <taxon>Eukaryota</taxon>
        <taxon>Sar</taxon>
        <taxon>Alveolata</taxon>
        <taxon>Ciliophora</taxon>
        <taxon>Intramacronucleata</taxon>
        <taxon>Oligohymenophorea</taxon>
        <taxon>Peniculida</taxon>
        <taxon>Parameciidae</taxon>
        <taxon>Paramecium</taxon>
    </lineage>
</organism>
<dbReference type="AlphaFoldDB" id="A0A8S1S7R6"/>
<name>A0A8S1S7R6_PAROT</name>
<evidence type="ECO:0000313" key="4">
    <source>
        <dbReference type="Proteomes" id="UP000683925"/>
    </source>
</evidence>
<gene>
    <name evidence="3" type="ORF">POCTA_138.1.T0060154</name>
</gene>
<feature type="coiled-coil region" evidence="1">
    <location>
        <begin position="52"/>
        <end position="79"/>
    </location>
</feature>
<evidence type="ECO:0000256" key="1">
    <source>
        <dbReference type="SAM" id="Coils"/>
    </source>
</evidence>
<comment type="caution">
    <text evidence="3">The sequence shown here is derived from an EMBL/GenBank/DDBJ whole genome shotgun (WGS) entry which is preliminary data.</text>
</comment>
<accession>A0A8S1S7R6</accession>
<protein>
    <submittedName>
        <fullName evidence="3">Uncharacterized protein</fullName>
    </submittedName>
</protein>
<evidence type="ECO:0000313" key="3">
    <source>
        <dbReference type="EMBL" id="CAD8134984.1"/>
    </source>
</evidence>
<dbReference type="Proteomes" id="UP000683925">
    <property type="component" value="Unassembled WGS sequence"/>
</dbReference>